<organism evidence="2 3">
    <name type="scientific">Pseudomonas lundensis</name>
    <dbReference type="NCBI Taxonomy" id="86185"/>
    <lineage>
        <taxon>Bacteria</taxon>
        <taxon>Pseudomonadati</taxon>
        <taxon>Pseudomonadota</taxon>
        <taxon>Gammaproteobacteria</taxon>
        <taxon>Pseudomonadales</taxon>
        <taxon>Pseudomonadaceae</taxon>
        <taxon>Pseudomonas</taxon>
    </lineage>
</organism>
<name>A0AAX2HC94_9PSED</name>
<sequence length="154" mass="17201">MFGLFGRKIKSVADIQKLLKTEGPAKAGQVIRSEADKGNHICQIFLSQMYLGMMDQETNDVILSDLTKNFVRYSEMAAQQGDADTQYNLAKHLMNVASADIRAGEGKLSEFGRDALRDSKKYLLLAAEQGLENAKESLSNLDELFDWAESQEYV</sequence>
<protein>
    <submittedName>
        <fullName evidence="2">Uncharacterized protein</fullName>
    </submittedName>
</protein>
<dbReference type="InterPro" id="IPR011990">
    <property type="entry name" value="TPR-like_helical_dom_sf"/>
</dbReference>
<keyword evidence="1" id="KW-0175">Coiled coil</keyword>
<reference evidence="2 3" key="1">
    <citation type="submission" date="2017-08" db="EMBL/GenBank/DDBJ databases">
        <authorList>
            <person name="Chaillou S."/>
        </authorList>
    </citation>
    <scope>NUCLEOTIDE SEQUENCE [LARGE SCALE GENOMIC DNA]</scope>
    <source>
        <strain evidence="2 3">MFPA15A1205</strain>
    </source>
</reference>
<proteinExistence type="predicted"/>
<evidence type="ECO:0000256" key="1">
    <source>
        <dbReference type="SAM" id="Coils"/>
    </source>
</evidence>
<comment type="caution">
    <text evidence="2">The sequence shown here is derived from an EMBL/GenBank/DDBJ whole genome shotgun (WGS) entry which is preliminary data.</text>
</comment>
<feature type="coiled-coil region" evidence="1">
    <location>
        <begin position="124"/>
        <end position="151"/>
    </location>
</feature>
<accession>A0AAX2HC94</accession>
<dbReference type="AlphaFoldDB" id="A0AAX2HC94"/>
<evidence type="ECO:0000313" key="2">
    <source>
        <dbReference type="EMBL" id="SOB53869.1"/>
    </source>
</evidence>
<dbReference type="EMBL" id="OBKZ01000041">
    <property type="protein sequence ID" value="SOB53869.1"/>
    <property type="molecule type" value="Genomic_DNA"/>
</dbReference>
<dbReference type="RefSeq" id="WP_097192476.1">
    <property type="nucleotide sequence ID" value="NZ_OBKZ01000041.1"/>
</dbReference>
<gene>
    <name evidence="2" type="ORF">PLUA15_460059</name>
</gene>
<dbReference type="Gene3D" id="1.25.40.10">
    <property type="entry name" value="Tetratricopeptide repeat domain"/>
    <property type="match status" value="1"/>
</dbReference>
<evidence type="ECO:0000313" key="3">
    <source>
        <dbReference type="Proteomes" id="UP000219564"/>
    </source>
</evidence>
<dbReference type="Proteomes" id="UP000219564">
    <property type="component" value="Unassembled WGS sequence"/>
</dbReference>